<dbReference type="PANTHER" id="PTHR24421:SF10">
    <property type="entry name" value="NITRATE_NITRITE SENSOR PROTEIN NARQ"/>
    <property type="match status" value="1"/>
</dbReference>
<evidence type="ECO:0000256" key="4">
    <source>
        <dbReference type="ARBA" id="ARBA00022679"/>
    </source>
</evidence>
<feature type="transmembrane region" description="Helical" evidence="10">
    <location>
        <begin position="145"/>
        <end position="162"/>
    </location>
</feature>
<keyword evidence="6 13" id="KW-0418">Kinase</keyword>
<dbReference type="InterPro" id="IPR003594">
    <property type="entry name" value="HATPase_dom"/>
</dbReference>
<feature type="region of interest" description="Disordered" evidence="9">
    <location>
        <begin position="400"/>
        <end position="528"/>
    </location>
</feature>
<dbReference type="InterPro" id="IPR011712">
    <property type="entry name" value="Sig_transdc_His_kin_sub3_dim/P"/>
</dbReference>
<dbReference type="Proteomes" id="UP000249616">
    <property type="component" value="Chromosome"/>
</dbReference>
<keyword evidence="5" id="KW-0547">Nucleotide-binding</keyword>
<keyword evidence="10" id="KW-1133">Transmembrane helix</keyword>
<evidence type="ECO:0000256" key="7">
    <source>
        <dbReference type="ARBA" id="ARBA00022840"/>
    </source>
</evidence>
<dbReference type="Gene3D" id="1.20.5.1930">
    <property type="match status" value="1"/>
</dbReference>
<dbReference type="CDD" id="cd16917">
    <property type="entry name" value="HATPase_UhpB-NarQ-NarX-like"/>
    <property type="match status" value="1"/>
</dbReference>
<evidence type="ECO:0000313" key="13">
    <source>
        <dbReference type="EMBL" id="AWW42539.1"/>
    </source>
</evidence>
<feature type="transmembrane region" description="Helical" evidence="10">
    <location>
        <begin position="92"/>
        <end position="111"/>
    </location>
</feature>
<gene>
    <name evidence="13" type="ORF">DN051_18890</name>
</gene>
<keyword evidence="3" id="KW-0597">Phosphoprotein</keyword>
<evidence type="ECO:0000259" key="12">
    <source>
        <dbReference type="Pfam" id="PF07730"/>
    </source>
</evidence>
<dbReference type="EMBL" id="CP030073">
    <property type="protein sequence ID" value="AWW42539.1"/>
    <property type="molecule type" value="Genomic_DNA"/>
</dbReference>
<dbReference type="GO" id="GO:0005524">
    <property type="term" value="F:ATP binding"/>
    <property type="evidence" value="ECO:0007669"/>
    <property type="project" value="UniProtKB-KW"/>
</dbReference>
<name>A0A2Z4JBR3_9ACTN</name>
<dbReference type="GO" id="GO:0016020">
    <property type="term" value="C:membrane"/>
    <property type="evidence" value="ECO:0007669"/>
    <property type="project" value="InterPro"/>
</dbReference>
<keyword evidence="7" id="KW-0067">ATP-binding</keyword>
<feature type="compositionally biased region" description="Basic and acidic residues" evidence="9">
    <location>
        <begin position="403"/>
        <end position="428"/>
    </location>
</feature>
<evidence type="ECO:0000256" key="1">
    <source>
        <dbReference type="ARBA" id="ARBA00000085"/>
    </source>
</evidence>
<dbReference type="InterPro" id="IPR050482">
    <property type="entry name" value="Sensor_HK_TwoCompSys"/>
</dbReference>
<feature type="compositionally biased region" description="Basic and acidic residues" evidence="9">
    <location>
        <begin position="464"/>
        <end position="509"/>
    </location>
</feature>
<keyword evidence="10" id="KW-0812">Transmembrane</keyword>
<dbReference type="PANTHER" id="PTHR24421">
    <property type="entry name" value="NITRATE/NITRITE SENSOR PROTEIN NARX-RELATED"/>
    <property type="match status" value="1"/>
</dbReference>
<dbReference type="AlphaFoldDB" id="A0A2Z4JBR3"/>
<dbReference type="KEGG" id="scad:DN051_18890"/>
<sequence length="528" mass="56261">MPPSVWLRWLPHSLFVLGGVGSLLVNAEQMATGYGLGTDFGLLCAAGQGLAVALAAWWPVPAWWLSLWVTAVAAMGGRMHLLAGDLPTEPEWPWGVTSMIAHCAVLFLLALRVPTRASATALALTALVTWVLQGVVGAAEYTPTGTLAVALFTGVVLLGTAIRGRRVARNQLVEQAGITADERARRTLLEERNRIARELHDVVAHHMSVISIQAQVAPHLVKDPPEELKDNLAGIRQNALDALTELRRVLGVLRSENPEDPYGLGAAGTGFAPNAPQPTLDRLDALIENTRAAGLHVVTDIRGEPEPPYSPGVELSAYRIVQEALSNALRHAPGSDVRVELTHFTEGLYLGVINSRPRHPVQPSPGAGHGLLGMRERAGMLGGHVTAARTLHGGFAVSAFLPRDGRRPPEGFRRAGDGTTADARHPVPELHFPPPGSEPDALLVACPDESPDSSETPAVQRNSDGPDHPDGPHRSERFDGPHHSERSDGPDRSDHSDRSDGPDRRDHMGDSAAPAEPPPTDAPGEGTP</sequence>
<evidence type="ECO:0000313" key="14">
    <source>
        <dbReference type="Proteomes" id="UP000249616"/>
    </source>
</evidence>
<evidence type="ECO:0000256" key="9">
    <source>
        <dbReference type="SAM" id="MobiDB-lite"/>
    </source>
</evidence>
<feature type="compositionally biased region" description="Polar residues" evidence="9">
    <location>
        <begin position="453"/>
        <end position="463"/>
    </location>
</feature>
<dbReference type="EC" id="2.7.13.3" evidence="2"/>
<evidence type="ECO:0000256" key="3">
    <source>
        <dbReference type="ARBA" id="ARBA00022553"/>
    </source>
</evidence>
<accession>A0A2Z4JBR3</accession>
<feature type="domain" description="Signal transduction histidine kinase subgroup 3 dimerisation and phosphoacceptor" evidence="12">
    <location>
        <begin position="191"/>
        <end position="256"/>
    </location>
</feature>
<reference evidence="13 14" key="1">
    <citation type="journal article" date="2019" name="Int. J. Syst. Evol. Microbiol.">
        <title>Streptomyces cadmiisoli sp. nov., a novel actinomycete isolated from cadmium-contaminated soil.</title>
        <authorList>
            <person name="Li K."/>
            <person name="Tang X."/>
            <person name="Zhao J."/>
            <person name="Guo Y."/>
            <person name="Tang Y."/>
            <person name="Gao J."/>
        </authorList>
    </citation>
    <scope>NUCLEOTIDE SEQUENCE [LARGE SCALE GENOMIC DNA]</scope>
    <source>
        <strain evidence="13 14">ZFG47</strain>
    </source>
</reference>
<feature type="domain" description="Histidine kinase/HSP90-like ATPase" evidence="11">
    <location>
        <begin position="313"/>
        <end position="403"/>
    </location>
</feature>
<dbReference type="Pfam" id="PF02518">
    <property type="entry name" value="HATPase_c"/>
    <property type="match status" value="1"/>
</dbReference>
<organism evidence="13 14">
    <name type="scientific">Streptomyces cadmiisoli</name>
    <dbReference type="NCBI Taxonomy" id="2184053"/>
    <lineage>
        <taxon>Bacteria</taxon>
        <taxon>Bacillati</taxon>
        <taxon>Actinomycetota</taxon>
        <taxon>Actinomycetes</taxon>
        <taxon>Kitasatosporales</taxon>
        <taxon>Streptomycetaceae</taxon>
        <taxon>Streptomyces</taxon>
        <taxon>Streptomyces aurantiacus group</taxon>
    </lineage>
</organism>
<comment type="catalytic activity">
    <reaction evidence="1">
        <text>ATP + protein L-histidine = ADP + protein N-phospho-L-histidine.</text>
        <dbReference type="EC" id="2.7.13.3"/>
    </reaction>
</comment>
<keyword evidence="4" id="KW-0808">Transferase</keyword>
<feature type="transmembrane region" description="Helical" evidence="10">
    <location>
        <begin position="118"/>
        <end position="139"/>
    </location>
</feature>
<feature type="transmembrane region" description="Helical" evidence="10">
    <location>
        <begin position="6"/>
        <end position="27"/>
    </location>
</feature>
<dbReference type="InterPro" id="IPR036890">
    <property type="entry name" value="HATPase_C_sf"/>
</dbReference>
<keyword evidence="10" id="KW-0472">Membrane</keyword>
<evidence type="ECO:0000256" key="8">
    <source>
        <dbReference type="ARBA" id="ARBA00023012"/>
    </source>
</evidence>
<evidence type="ECO:0000259" key="11">
    <source>
        <dbReference type="Pfam" id="PF02518"/>
    </source>
</evidence>
<keyword evidence="14" id="KW-1185">Reference proteome</keyword>
<evidence type="ECO:0000256" key="2">
    <source>
        <dbReference type="ARBA" id="ARBA00012438"/>
    </source>
</evidence>
<dbReference type="Gene3D" id="3.30.565.10">
    <property type="entry name" value="Histidine kinase-like ATPase, C-terminal domain"/>
    <property type="match status" value="1"/>
</dbReference>
<proteinExistence type="predicted"/>
<evidence type="ECO:0000256" key="5">
    <source>
        <dbReference type="ARBA" id="ARBA00022741"/>
    </source>
</evidence>
<dbReference type="GO" id="GO:0046983">
    <property type="term" value="F:protein dimerization activity"/>
    <property type="evidence" value="ECO:0007669"/>
    <property type="project" value="InterPro"/>
</dbReference>
<dbReference type="Pfam" id="PF07730">
    <property type="entry name" value="HisKA_3"/>
    <property type="match status" value="1"/>
</dbReference>
<keyword evidence="8" id="KW-0902">Two-component regulatory system</keyword>
<dbReference type="GO" id="GO:0000155">
    <property type="term" value="F:phosphorelay sensor kinase activity"/>
    <property type="evidence" value="ECO:0007669"/>
    <property type="project" value="InterPro"/>
</dbReference>
<evidence type="ECO:0000256" key="6">
    <source>
        <dbReference type="ARBA" id="ARBA00022777"/>
    </source>
</evidence>
<evidence type="ECO:0000256" key="10">
    <source>
        <dbReference type="SAM" id="Phobius"/>
    </source>
</evidence>
<protein>
    <recommendedName>
        <fullName evidence="2">histidine kinase</fullName>
        <ecNumber evidence="2">2.7.13.3</ecNumber>
    </recommendedName>
</protein>
<dbReference type="SUPFAM" id="SSF55874">
    <property type="entry name" value="ATPase domain of HSP90 chaperone/DNA topoisomerase II/histidine kinase"/>
    <property type="match status" value="1"/>
</dbReference>